<comment type="caution">
    <text evidence="2">The sequence shown here is derived from an EMBL/GenBank/DDBJ whole genome shotgun (WGS) entry which is preliminary data.</text>
</comment>
<dbReference type="EMBL" id="SWVK01000023">
    <property type="protein sequence ID" value="NFN36420.1"/>
    <property type="molecule type" value="Genomic_DNA"/>
</dbReference>
<sequence>MEVVMSHKQFLEWKYGDKTTIDIKLENLGIKNKMKLEKTLVIGLAIGGFLINHPTTVFALELDEIDKLGNTFLEIIRKASYWVILAVAITDICKTSLKGGNNNSEIFKLIVRYVLIYSSLFLMPYLFDLVEGAFK</sequence>
<dbReference type="Proteomes" id="UP000473681">
    <property type="component" value="Unassembled WGS sequence"/>
</dbReference>
<keyword evidence="1" id="KW-0472">Membrane</keyword>
<evidence type="ECO:0000256" key="1">
    <source>
        <dbReference type="SAM" id="Phobius"/>
    </source>
</evidence>
<proteinExistence type="predicted"/>
<name>A0A846JT46_CLOBO</name>
<reference evidence="2 3" key="1">
    <citation type="submission" date="2019-04" db="EMBL/GenBank/DDBJ databases">
        <title>Genome sequencing of Clostridium botulinum Groups I-IV and Clostridium butyricum.</title>
        <authorList>
            <person name="Brunt J."/>
            <person name="Van Vliet A.H.M."/>
            <person name="Stringer S.C."/>
            <person name="Carter A.T."/>
            <person name="Peck M.W."/>
        </authorList>
    </citation>
    <scope>NUCLEOTIDE SEQUENCE [LARGE SCALE GENOMIC DNA]</scope>
    <source>
        <strain evidence="2 3">CB-K-33E</strain>
    </source>
</reference>
<organism evidence="2 3">
    <name type="scientific">Clostridium botulinum</name>
    <dbReference type="NCBI Taxonomy" id="1491"/>
    <lineage>
        <taxon>Bacteria</taxon>
        <taxon>Bacillati</taxon>
        <taxon>Bacillota</taxon>
        <taxon>Clostridia</taxon>
        <taxon>Eubacteriales</taxon>
        <taxon>Clostridiaceae</taxon>
        <taxon>Clostridium</taxon>
    </lineage>
</organism>
<evidence type="ECO:0000313" key="3">
    <source>
        <dbReference type="Proteomes" id="UP000473681"/>
    </source>
</evidence>
<feature type="transmembrane region" description="Helical" evidence="1">
    <location>
        <begin position="79"/>
        <end position="97"/>
    </location>
</feature>
<protein>
    <submittedName>
        <fullName evidence="2">Uncharacterized protein</fullName>
    </submittedName>
</protein>
<accession>A0A846JT46</accession>
<keyword evidence="1" id="KW-1133">Transmembrane helix</keyword>
<feature type="transmembrane region" description="Helical" evidence="1">
    <location>
        <begin position="40"/>
        <end position="59"/>
    </location>
</feature>
<evidence type="ECO:0000313" key="2">
    <source>
        <dbReference type="EMBL" id="NFN36420.1"/>
    </source>
</evidence>
<dbReference type="AlphaFoldDB" id="A0A846JT46"/>
<gene>
    <name evidence="2" type="ORF">FDB51_15150</name>
</gene>
<keyword evidence="1" id="KW-0812">Transmembrane</keyword>
<feature type="transmembrane region" description="Helical" evidence="1">
    <location>
        <begin position="109"/>
        <end position="127"/>
    </location>
</feature>